<protein>
    <submittedName>
        <fullName evidence="1">Uncharacterized protein</fullName>
    </submittedName>
</protein>
<evidence type="ECO:0000313" key="1">
    <source>
        <dbReference type="EMBL" id="KAG5763359.1"/>
    </source>
</evidence>
<sequence>MGKYILDACTKLHDEVDALGDRYSDAISPIGKNNPLVSGKICPLGSVVGALSAGLLNLGHYVRELEKAMGSTGQAFYDPRPDKVSAVSLRVVRLWCTLNTKTCREEVRNLDKSGFESFFGKVEAMINIDSNSHAVLKKMRNVSGPGTIHSVNPVVFFVCLGIGFDDDGKSYAIHRDCHTGGTQERLESWPEFHSIRLNARHAHIGDGYIKACLEYYQALEKLQAQASNHGLTEEAMRQTMSRFALQGMAVPTTISALPFWDTLKEPLRSVRDHAGRAFKDNNDKWIHEGCCYGCKTSIRFDEASTDEAALAVNIDDMAHKFNIRSRLGGNVMDHAHSCAEVQASHHCAMACLN</sequence>
<proteinExistence type="predicted"/>
<dbReference type="Proteomes" id="UP000750502">
    <property type="component" value="Unassembled WGS sequence"/>
</dbReference>
<accession>A0A9P7HWF9</accession>
<reference evidence="1" key="1">
    <citation type="journal article" date="2020" name="bioRxiv">
        <title>Historical genomics reveals the evolutionary mechanisms behind multiple outbreaks of the host-specific coffee wilt pathogen Fusarium xylarioides.</title>
        <authorList>
            <person name="Peck D."/>
            <person name="Nowell R.W."/>
            <person name="Flood J."/>
            <person name="Ryan M.J."/>
            <person name="Barraclough T.G."/>
        </authorList>
    </citation>
    <scope>NUCLEOTIDE SEQUENCE</scope>
    <source>
        <strain evidence="1">IMI 127659i</strain>
    </source>
</reference>
<organism evidence="1 2">
    <name type="scientific">Fusarium xylarioides</name>
    <dbReference type="NCBI Taxonomy" id="221167"/>
    <lineage>
        <taxon>Eukaryota</taxon>
        <taxon>Fungi</taxon>
        <taxon>Dikarya</taxon>
        <taxon>Ascomycota</taxon>
        <taxon>Pezizomycotina</taxon>
        <taxon>Sordariomycetes</taxon>
        <taxon>Hypocreomycetidae</taxon>
        <taxon>Hypocreales</taxon>
        <taxon>Nectriaceae</taxon>
        <taxon>Fusarium</taxon>
        <taxon>Fusarium fujikuroi species complex</taxon>
    </lineage>
</organism>
<gene>
    <name evidence="1" type="ORF">H9Q72_008540</name>
</gene>
<comment type="caution">
    <text evidence="1">The sequence shown here is derived from an EMBL/GenBank/DDBJ whole genome shotgun (WGS) entry which is preliminary data.</text>
</comment>
<dbReference type="AlphaFoldDB" id="A0A9P7HWF9"/>
<evidence type="ECO:0000313" key="2">
    <source>
        <dbReference type="Proteomes" id="UP000750502"/>
    </source>
</evidence>
<reference evidence="1" key="2">
    <citation type="submission" date="2020-10" db="EMBL/GenBank/DDBJ databases">
        <authorList>
            <person name="Peck L.D."/>
            <person name="Nowell R.W."/>
            <person name="Flood J."/>
            <person name="Ryan M.J."/>
            <person name="Barraclough T.G."/>
        </authorList>
    </citation>
    <scope>NUCLEOTIDE SEQUENCE</scope>
    <source>
        <strain evidence="1">IMI 127659i</strain>
    </source>
</reference>
<dbReference type="EMBL" id="JADFTT010000312">
    <property type="protein sequence ID" value="KAG5763359.1"/>
    <property type="molecule type" value="Genomic_DNA"/>
</dbReference>
<name>A0A9P7HWF9_9HYPO</name>
<keyword evidence="2" id="KW-1185">Reference proteome</keyword>
<dbReference type="OrthoDB" id="5075557at2759"/>